<proteinExistence type="predicted"/>
<accession>A0A1M6UDS5</accession>
<dbReference type="InterPro" id="IPR010998">
    <property type="entry name" value="Integrase_recombinase_N"/>
</dbReference>
<evidence type="ECO:0000259" key="5">
    <source>
        <dbReference type="PROSITE" id="PS51900"/>
    </source>
</evidence>
<sequence length="320" mass="37029">MTVGTYSNLMAQVEKLRRHAKQGSVQTRYRYMHAVDRFCRFVAEEYKLQKLANVKEKHIVAYAKRLQETGKSAGYVKTELSGIRYFCHELGVEVVTNEEIGALLGKKLERRRFGEVPRAWSDSEVENALKWARLEGKEDLVLIIKLARVLGLRIHETIRLRQGQVQQALAEGYLTIKGKGGLVREVPLTGKARTALKAALGWAQQERLFVRSNEKAHQVQKRVENWIYNRRSEFTEGETKLTYHGLRHTYAQERYAYHLRRLDGNEKWARLAVAEELGHGRDAVTRIYLAGYKAKVVDGGTGRRVHLKREREESDDERRE</sequence>
<dbReference type="PROSITE" id="PS51898">
    <property type="entry name" value="TYR_RECOMBINASE"/>
    <property type="match status" value="1"/>
</dbReference>
<dbReference type="InterPro" id="IPR024457">
    <property type="entry name" value="Putative_integrase_N"/>
</dbReference>
<dbReference type="GO" id="GO:0006310">
    <property type="term" value="P:DNA recombination"/>
    <property type="evidence" value="ECO:0007669"/>
    <property type="project" value="UniProtKB-KW"/>
</dbReference>
<dbReference type="PROSITE" id="PS51900">
    <property type="entry name" value="CB"/>
    <property type="match status" value="1"/>
</dbReference>
<evidence type="ECO:0000256" key="2">
    <source>
        <dbReference type="ARBA" id="ARBA00023172"/>
    </source>
</evidence>
<dbReference type="InterPro" id="IPR013762">
    <property type="entry name" value="Integrase-like_cat_sf"/>
</dbReference>
<evidence type="ECO:0000313" key="6">
    <source>
        <dbReference type="EMBL" id="SHK67385.1"/>
    </source>
</evidence>
<dbReference type="GO" id="GO:0015074">
    <property type="term" value="P:DNA integration"/>
    <property type="evidence" value="ECO:0007669"/>
    <property type="project" value="InterPro"/>
</dbReference>
<dbReference type="InterPro" id="IPR050090">
    <property type="entry name" value="Tyrosine_recombinase_XerCD"/>
</dbReference>
<keyword evidence="7" id="KW-1185">Reference proteome</keyword>
<dbReference type="AlphaFoldDB" id="A0A1M6UDS5"/>
<feature type="domain" description="Tyr recombinase" evidence="4">
    <location>
        <begin position="115"/>
        <end position="307"/>
    </location>
</feature>
<evidence type="ECO:0000256" key="1">
    <source>
        <dbReference type="ARBA" id="ARBA00023125"/>
    </source>
</evidence>
<dbReference type="InterPro" id="IPR002104">
    <property type="entry name" value="Integrase_catalytic"/>
</dbReference>
<gene>
    <name evidence="6" type="ORF">SAMN05443507_11954</name>
</gene>
<dbReference type="STRING" id="1830138.SAMN05443507_11954"/>
<dbReference type="PANTHER" id="PTHR30349">
    <property type="entry name" value="PHAGE INTEGRASE-RELATED"/>
    <property type="match status" value="1"/>
</dbReference>
<dbReference type="Pfam" id="PF00589">
    <property type="entry name" value="Phage_integrase"/>
    <property type="match status" value="1"/>
</dbReference>
<dbReference type="RefSeq" id="WP_072874666.1">
    <property type="nucleotide sequence ID" value="NZ_FRAF01000019.1"/>
</dbReference>
<keyword evidence="2" id="KW-0233">DNA recombination</keyword>
<dbReference type="Gene3D" id="1.10.443.10">
    <property type="entry name" value="Intergrase catalytic core"/>
    <property type="match status" value="1"/>
</dbReference>
<protein>
    <submittedName>
        <fullName evidence="6">Site-specific recombinase XerC</fullName>
    </submittedName>
</protein>
<feature type="domain" description="Core-binding (CB)" evidence="5">
    <location>
        <begin position="7"/>
        <end position="91"/>
    </location>
</feature>
<organism evidence="6 7">
    <name type="scientific">Alicyclobacillus tolerans</name>
    <dbReference type="NCBI Taxonomy" id="90970"/>
    <lineage>
        <taxon>Bacteria</taxon>
        <taxon>Bacillati</taxon>
        <taxon>Bacillota</taxon>
        <taxon>Bacilli</taxon>
        <taxon>Bacillales</taxon>
        <taxon>Alicyclobacillaceae</taxon>
        <taxon>Alicyclobacillus</taxon>
    </lineage>
</organism>
<name>A0A1M6UDS5_9BACL</name>
<dbReference type="EMBL" id="FRAF01000019">
    <property type="protein sequence ID" value="SHK67385.1"/>
    <property type="molecule type" value="Genomic_DNA"/>
</dbReference>
<dbReference type="InterPro" id="IPR011010">
    <property type="entry name" value="DNA_brk_join_enz"/>
</dbReference>
<dbReference type="InterPro" id="IPR044068">
    <property type="entry name" value="CB"/>
</dbReference>
<dbReference type="Pfam" id="PF12834">
    <property type="entry name" value="Phage_int_SAM_2"/>
    <property type="match status" value="1"/>
</dbReference>
<evidence type="ECO:0000313" key="7">
    <source>
        <dbReference type="Proteomes" id="UP000184016"/>
    </source>
</evidence>
<dbReference type="OrthoDB" id="107900at2"/>
<dbReference type="GO" id="GO:0003677">
    <property type="term" value="F:DNA binding"/>
    <property type="evidence" value="ECO:0007669"/>
    <property type="project" value="UniProtKB-UniRule"/>
</dbReference>
<reference evidence="7" key="1">
    <citation type="submission" date="2016-11" db="EMBL/GenBank/DDBJ databases">
        <authorList>
            <person name="Varghese N."/>
            <person name="Submissions S."/>
        </authorList>
    </citation>
    <scope>NUCLEOTIDE SEQUENCE [LARGE SCALE GENOMIC DNA]</scope>
    <source>
        <strain evidence="7">USBA-503</strain>
    </source>
</reference>
<evidence type="ECO:0000256" key="3">
    <source>
        <dbReference type="PROSITE-ProRule" id="PRU01248"/>
    </source>
</evidence>
<evidence type="ECO:0000259" key="4">
    <source>
        <dbReference type="PROSITE" id="PS51898"/>
    </source>
</evidence>
<dbReference type="Gene3D" id="1.10.150.130">
    <property type="match status" value="1"/>
</dbReference>
<dbReference type="SUPFAM" id="SSF56349">
    <property type="entry name" value="DNA breaking-rejoining enzymes"/>
    <property type="match status" value="1"/>
</dbReference>
<dbReference type="Proteomes" id="UP000184016">
    <property type="component" value="Unassembled WGS sequence"/>
</dbReference>
<keyword evidence="1 3" id="KW-0238">DNA-binding</keyword>
<dbReference type="PANTHER" id="PTHR30349:SF81">
    <property type="entry name" value="TYROSINE RECOMBINASE XERC"/>
    <property type="match status" value="1"/>
</dbReference>